<dbReference type="Pfam" id="PF07650">
    <property type="entry name" value="KH_2"/>
    <property type="match status" value="1"/>
</dbReference>
<proteinExistence type="predicted"/>
<dbReference type="InterPro" id="IPR020094">
    <property type="entry name" value="TruA/RsuA/RluB/E/F_N"/>
</dbReference>
<name>A0AA46I529_9FUSO</name>
<keyword evidence="4" id="KW-1185">Reference proteome</keyword>
<dbReference type="GO" id="GO:0031119">
    <property type="term" value="P:tRNA pseudouridine synthesis"/>
    <property type="evidence" value="ECO:0007669"/>
    <property type="project" value="TreeGrafter"/>
</dbReference>
<dbReference type="GO" id="GO:0009982">
    <property type="term" value="F:pseudouridine synthase activity"/>
    <property type="evidence" value="ECO:0007669"/>
    <property type="project" value="InterPro"/>
</dbReference>
<dbReference type="EMBL" id="SOBG01000008">
    <property type="protein sequence ID" value="TDT68103.1"/>
    <property type="molecule type" value="Genomic_DNA"/>
</dbReference>
<reference evidence="3 4" key="1">
    <citation type="submission" date="2019-03" db="EMBL/GenBank/DDBJ databases">
        <title>Genomic Encyclopedia of Type Strains, Phase IV (KMG-IV): sequencing the most valuable type-strain genomes for metagenomic binning, comparative biology and taxonomic classification.</title>
        <authorList>
            <person name="Goeker M."/>
        </authorList>
    </citation>
    <scope>NUCLEOTIDE SEQUENCE [LARGE SCALE GENOMIC DNA]</scope>
    <source>
        <strain evidence="3 4">DSM 100055</strain>
    </source>
</reference>
<keyword evidence="1" id="KW-0413">Isomerase</keyword>
<dbReference type="InterPro" id="IPR001406">
    <property type="entry name" value="PsdUridine_synth_TruA"/>
</dbReference>
<gene>
    <name evidence="3" type="ORF">EV215_1824</name>
</gene>
<feature type="domain" description="KH type-2" evidence="2">
    <location>
        <begin position="226"/>
        <end position="275"/>
    </location>
</feature>
<sequence>MINIRKLEKSDKFGYFFWIKYNGKFFDAFDKIKNKKTIKEEFEISLKKLGISWAKGIQQGGRTDSGVSANKNLLYISTYFNGDLEKLKNDFNYLNKHLKIIKIEKTIPNLVIPDIIQMREYIYTYPKEKIDISEYEIIEKCKSLSGEYDLSEFTDFKGKKLKNPIRKVNIIYENNSLVFKGNSFLPKQIRIMSSYIFTNTKKIFPAKYLTLNNIILKKEYQNLIIKEIKELSINDVTKIEKLNDIYILYTNDKSALIGKRGKNIKKLRKKLGNVIIKGN</sequence>
<comment type="caution">
    <text evidence="3">The sequence shown here is derived from an EMBL/GenBank/DDBJ whole genome shotgun (WGS) entry which is preliminary data.</text>
</comment>
<dbReference type="RefSeq" id="WP_243832415.1">
    <property type="nucleotide sequence ID" value="NZ_SOBG01000008.1"/>
</dbReference>
<dbReference type="GO" id="GO:0003723">
    <property type="term" value="F:RNA binding"/>
    <property type="evidence" value="ECO:0007669"/>
    <property type="project" value="InterPro"/>
</dbReference>
<dbReference type="Proteomes" id="UP000294678">
    <property type="component" value="Unassembled WGS sequence"/>
</dbReference>
<protein>
    <submittedName>
        <fullName evidence="3">tRNA pseudouridine(38-40) synthase</fullName>
    </submittedName>
</protein>
<accession>A0AA46I529</accession>
<evidence type="ECO:0000313" key="3">
    <source>
        <dbReference type="EMBL" id="TDT68103.1"/>
    </source>
</evidence>
<dbReference type="PANTHER" id="PTHR11142">
    <property type="entry name" value="PSEUDOURIDYLATE SYNTHASE"/>
    <property type="match status" value="1"/>
</dbReference>
<evidence type="ECO:0000313" key="4">
    <source>
        <dbReference type="Proteomes" id="UP000294678"/>
    </source>
</evidence>
<organism evidence="3 4">
    <name type="scientific">Hypnocyclicus thermotrophus</name>
    <dbReference type="NCBI Taxonomy" id="1627895"/>
    <lineage>
        <taxon>Bacteria</taxon>
        <taxon>Fusobacteriati</taxon>
        <taxon>Fusobacteriota</taxon>
        <taxon>Fusobacteriia</taxon>
        <taxon>Fusobacteriales</taxon>
        <taxon>Fusobacteriaceae</taxon>
        <taxon>Hypnocyclicus</taxon>
    </lineage>
</organism>
<dbReference type="PANTHER" id="PTHR11142:SF0">
    <property type="entry name" value="TRNA PSEUDOURIDINE SYNTHASE-LIKE 1"/>
    <property type="match status" value="1"/>
</dbReference>
<evidence type="ECO:0000259" key="2">
    <source>
        <dbReference type="Pfam" id="PF07650"/>
    </source>
</evidence>
<dbReference type="SUPFAM" id="SSF55120">
    <property type="entry name" value="Pseudouridine synthase"/>
    <property type="match status" value="1"/>
</dbReference>
<dbReference type="AlphaFoldDB" id="A0AA46I529"/>
<dbReference type="InterPro" id="IPR004044">
    <property type="entry name" value="KH_dom_type_2"/>
</dbReference>
<dbReference type="GO" id="GO:0140098">
    <property type="term" value="F:catalytic activity, acting on RNA"/>
    <property type="evidence" value="ECO:0007669"/>
    <property type="project" value="UniProtKB-ARBA"/>
</dbReference>
<evidence type="ECO:0000256" key="1">
    <source>
        <dbReference type="ARBA" id="ARBA00023235"/>
    </source>
</evidence>
<dbReference type="InterPro" id="IPR020103">
    <property type="entry name" value="PsdUridine_synth_cat_dom_sf"/>
</dbReference>
<dbReference type="Gene3D" id="3.30.70.580">
    <property type="entry name" value="Pseudouridine synthase I, catalytic domain, N-terminal subdomain"/>
    <property type="match status" value="1"/>
</dbReference>